<gene>
    <name evidence="2" type="ORF">AVEN_101344_1</name>
</gene>
<feature type="region of interest" description="Disordered" evidence="1">
    <location>
        <begin position="75"/>
        <end position="100"/>
    </location>
</feature>
<evidence type="ECO:0000313" key="3">
    <source>
        <dbReference type="Proteomes" id="UP000499080"/>
    </source>
</evidence>
<evidence type="ECO:0000313" key="2">
    <source>
        <dbReference type="EMBL" id="GBN95872.1"/>
    </source>
</evidence>
<evidence type="ECO:0000256" key="1">
    <source>
        <dbReference type="SAM" id="MobiDB-lite"/>
    </source>
</evidence>
<proteinExistence type="predicted"/>
<reference evidence="2 3" key="1">
    <citation type="journal article" date="2019" name="Sci. Rep.">
        <title>Orb-weaving spider Araneus ventricosus genome elucidates the spidroin gene catalogue.</title>
        <authorList>
            <person name="Kono N."/>
            <person name="Nakamura H."/>
            <person name="Ohtoshi R."/>
            <person name="Moran D.A.P."/>
            <person name="Shinohara A."/>
            <person name="Yoshida Y."/>
            <person name="Fujiwara M."/>
            <person name="Mori M."/>
            <person name="Tomita M."/>
            <person name="Arakawa K."/>
        </authorList>
    </citation>
    <scope>NUCLEOTIDE SEQUENCE [LARGE SCALE GENOMIC DNA]</scope>
</reference>
<name>A0A4Y2T5I4_ARAVE</name>
<dbReference type="EMBL" id="BGPR01026283">
    <property type="protein sequence ID" value="GBN95872.1"/>
    <property type="molecule type" value="Genomic_DNA"/>
</dbReference>
<dbReference type="Proteomes" id="UP000499080">
    <property type="component" value="Unassembled WGS sequence"/>
</dbReference>
<keyword evidence="3" id="KW-1185">Reference proteome</keyword>
<dbReference type="OrthoDB" id="6437285at2759"/>
<sequence>MPKPSKMRCSLVERDEYFYDRYVLRPRSTYVVPPGINYLILTVQKTLFAADVMNFETVREFTDFKTHSSFKLDEYDLHPPSPKGPKKIRPEDRVGQAPAK</sequence>
<dbReference type="AlphaFoldDB" id="A0A4Y2T5I4"/>
<comment type="caution">
    <text evidence="2">The sequence shown here is derived from an EMBL/GenBank/DDBJ whole genome shotgun (WGS) entry which is preliminary data.</text>
</comment>
<accession>A0A4Y2T5I4</accession>
<protein>
    <submittedName>
        <fullName evidence="2">Uncharacterized protein</fullName>
    </submittedName>
</protein>
<organism evidence="2 3">
    <name type="scientific">Araneus ventricosus</name>
    <name type="common">Orbweaver spider</name>
    <name type="synonym">Epeira ventricosa</name>
    <dbReference type="NCBI Taxonomy" id="182803"/>
    <lineage>
        <taxon>Eukaryota</taxon>
        <taxon>Metazoa</taxon>
        <taxon>Ecdysozoa</taxon>
        <taxon>Arthropoda</taxon>
        <taxon>Chelicerata</taxon>
        <taxon>Arachnida</taxon>
        <taxon>Araneae</taxon>
        <taxon>Araneomorphae</taxon>
        <taxon>Entelegynae</taxon>
        <taxon>Araneoidea</taxon>
        <taxon>Araneidae</taxon>
        <taxon>Araneus</taxon>
    </lineage>
</organism>